<dbReference type="GO" id="GO:0015807">
    <property type="term" value="P:L-amino acid transport"/>
    <property type="evidence" value="ECO:0007669"/>
    <property type="project" value="TreeGrafter"/>
</dbReference>
<keyword evidence="4 7" id="KW-0067">ATP-binding</keyword>
<dbReference type="AlphaFoldDB" id="A0A1H3FX34"/>
<dbReference type="GO" id="GO:0016887">
    <property type="term" value="F:ATP hydrolysis activity"/>
    <property type="evidence" value="ECO:0007669"/>
    <property type="project" value="InterPro"/>
</dbReference>
<dbReference type="SUPFAM" id="SSF52540">
    <property type="entry name" value="P-loop containing nucleoside triphosphate hydrolases"/>
    <property type="match status" value="1"/>
</dbReference>
<dbReference type="CDD" id="cd03224">
    <property type="entry name" value="ABC_TM1139_LivF_branched"/>
    <property type="match status" value="1"/>
</dbReference>
<evidence type="ECO:0000259" key="6">
    <source>
        <dbReference type="PROSITE" id="PS50893"/>
    </source>
</evidence>
<dbReference type="InterPro" id="IPR027417">
    <property type="entry name" value="P-loop_NTPase"/>
</dbReference>
<gene>
    <name evidence="7" type="ORF">SAMN05444358_1205</name>
</gene>
<keyword evidence="8" id="KW-1185">Reference proteome</keyword>
<dbReference type="InterPro" id="IPR052156">
    <property type="entry name" value="BCAA_Transport_ATP-bd_LivF"/>
</dbReference>
<dbReference type="PANTHER" id="PTHR43820">
    <property type="entry name" value="HIGH-AFFINITY BRANCHED-CHAIN AMINO ACID TRANSPORT ATP-BINDING PROTEIN LIVF"/>
    <property type="match status" value="1"/>
</dbReference>
<dbReference type="InterPro" id="IPR003593">
    <property type="entry name" value="AAA+_ATPase"/>
</dbReference>
<dbReference type="Proteomes" id="UP000183400">
    <property type="component" value="Unassembled WGS sequence"/>
</dbReference>
<reference evidence="8" key="1">
    <citation type="submission" date="2016-10" db="EMBL/GenBank/DDBJ databases">
        <authorList>
            <person name="Varghese N."/>
            <person name="Submissions S."/>
        </authorList>
    </citation>
    <scope>NUCLEOTIDE SEQUENCE [LARGE SCALE GENOMIC DNA]</scope>
    <source>
        <strain evidence="8">DSM 27839</strain>
    </source>
</reference>
<dbReference type="RefSeq" id="WP_074739603.1">
    <property type="nucleotide sequence ID" value="NZ_FNNP01000020.1"/>
</dbReference>
<dbReference type="EMBL" id="FNNP01000020">
    <property type="protein sequence ID" value="SDX95526.1"/>
    <property type="molecule type" value="Genomic_DNA"/>
</dbReference>
<keyword evidence="3" id="KW-0547">Nucleotide-binding</keyword>
<protein>
    <submittedName>
        <fullName evidence="7">Amino acid/amide ABC transporter ATP-binding protein 2, HAAT family</fullName>
    </submittedName>
</protein>
<name>A0A1H3FX34_9RHOB</name>
<accession>A0A1H3FX34</accession>
<dbReference type="GO" id="GO:0015658">
    <property type="term" value="F:branched-chain amino acid transmembrane transporter activity"/>
    <property type="evidence" value="ECO:0007669"/>
    <property type="project" value="TreeGrafter"/>
</dbReference>
<sequence>MLELNSVNSFYGKSHILFDVNCTLKRGEVLAILGRNGAGKSTLLKSIMGLVDVRDGSIHFEGNELTNTTSHRIAHQGLCFVPENRDIFEILSVEENLYISHNPASNWSINDIYSLFPRLKERRKNGGGNLSGGEQQMLAIARALVNDPKMLILDEPTEGLAPVIVEEIEKIISNVRSTGIPILLVEQNISVCRKVADKFIVLEQGQVVLEGSNQDLSDQTEKIEHYLAV</sequence>
<feature type="domain" description="ABC transporter" evidence="6">
    <location>
        <begin position="2"/>
        <end position="229"/>
    </location>
</feature>
<evidence type="ECO:0000256" key="5">
    <source>
        <dbReference type="ARBA" id="ARBA00022970"/>
    </source>
</evidence>
<dbReference type="GO" id="GO:0005524">
    <property type="term" value="F:ATP binding"/>
    <property type="evidence" value="ECO:0007669"/>
    <property type="project" value="UniProtKB-KW"/>
</dbReference>
<evidence type="ECO:0000256" key="2">
    <source>
        <dbReference type="ARBA" id="ARBA00022448"/>
    </source>
</evidence>
<evidence type="ECO:0000256" key="1">
    <source>
        <dbReference type="ARBA" id="ARBA00005417"/>
    </source>
</evidence>
<evidence type="ECO:0000256" key="4">
    <source>
        <dbReference type="ARBA" id="ARBA00022840"/>
    </source>
</evidence>
<dbReference type="PROSITE" id="PS00211">
    <property type="entry name" value="ABC_TRANSPORTER_1"/>
    <property type="match status" value="1"/>
</dbReference>
<dbReference type="InterPro" id="IPR003439">
    <property type="entry name" value="ABC_transporter-like_ATP-bd"/>
</dbReference>
<dbReference type="PROSITE" id="PS50893">
    <property type="entry name" value="ABC_TRANSPORTER_2"/>
    <property type="match status" value="1"/>
</dbReference>
<dbReference type="OrthoDB" id="9806149at2"/>
<dbReference type="InterPro" id="IPR017871">
    <property type="entry name" value="ABC_transporter-like_CS"/>
</dbReference>
<dbReference type="Gene3D" id="3.40.50.300">
    <property type="entry name" value="P-loop containing nucleotide triphosphate hydrolases"/>
    <property type="match status" value="1"/>
</dbReference>
<keyword evidence="2" id="KW-0813">Transport</keyword>
<evidence type="ECO:0000313" key="8">
    <source>
        <dbReference type="Proteomes" id="UP000183400"/>
    </source>
</evidence>
<dbReference type="SMART" id="SM00382">
    <property type="entry name" value="AAA"/>
    <property type="match status" value="1"/>
</dbReference>
<evidence type="ECO:0000313" key="7">
    <source>
        <dbReference type="EMBL" id="SDX95526.1"/>
    </source>
</evidence>
<keyword evidence="5" id="KW-0029">Amino-acid transport</keyword>
<organism evidence="7 8">
    <name type="scientific">Ruegeria halocynthiae</name>
    <dbReference type="NCBI Taxonomy" id="985054"/>
    <lineage>
        <taxon>Bacteria</taxon>
        <taxon>Pseudomonadati</taxon>
        <taxon>Pseudomonadota</taxon>
        <taxon>Alphaproteobacteria</taxon>
        <taxon>Rhodobacterales</taxon>
        <taxon>Roseobacteraceae</taxon>
        <taxon>Ruegeria</taxon>
    </lineage>
</organism>
<dbReference type="Pfam" id="PF00005">
    <property type="entry name" value="ABC_tran"/>
    <property type="match status" value="1"/>
</dbReference>
<proteinExistence type="inferred from homology"/>
<comment type="similarity">
    <text evidence="1">Belongs to the ABC transporter superfamily.</text>
</comment>
<evidence type="ECO:0000256" key="3">
    <source>
        <dbReference type="ARBA" id="ARBA00022741"/>
    </source>
</evidence>
<dbReference type="STRING" id="985054.SAMN05444358_1205"/>
<dbReference type="PANTHER" id="PTHR43820:SF2">
    <property type="entry name" value="ABC TRANSPORTER ATP-BINDING PROTEIN"/>
    <property type="match status" value="1"/>
</dbReference>